<organism evidence="5 6">
    <name type="scientific">Tripterygium wilfordii</name>
    <name type="common">Thunder God vine</name>
    <dbReference type="NCBI Taxonomy" id="458696"/>
    <lineage>
        <taxon>Eukaryota</taxon>
        <taxon>Viridiplantae</taxon>
        <taxon>Streptophyta</taxon>
        <taxon>Embryophyta</taxon>
        <taxon>Tracheophyta</taxon>
        <taxon>Spermatophyta</taxon>
        <taxon>Magnoliopsida</taxon>
        <taxon>eudicotyledons</taxon>
        <taxon>Gunneridae</taxon>
        <taxon>Pentapetalae</taxon>
        <taxon>rosids</taxon>
        <taxon>fabids</taxon>
        <taxon>Celastrales</taxon>
        <taxon>Celastraceae</taxon>
        <taxon>Tripterygium</taxon>
    </lineage>
</organism>
<keyword evidence="2" id="KW-0677">Repeat</keyword>
<evidence type="ECO:0000313" key="5">
    <source>
        <dbReference type="EMBL" id="KAF5736110.1"/>
    </source>
</evidence>
<dbReference type="GO" id="GO:0006952">
    <property type="term" value="P:defense response"/>
    <property type="evidence" value="ECO:0007669"/>
    <property type="project" value="UniProtKB-KW"/>
</dbReference>
<evidence type="ECO:0000256" key="1">
    <source>
        <dbReference type="ARBA" id="ARBA00008894"/>
    </source>
</evidence>
<dbReference type="EMBL" id="JAAARO010000014">
    <property type="protein sequence ID" value="KAF5736110.1"/>
    <property type="molecule type" value="Genomic_DNA"/>
</dbReference>
<protein>
    <recommendedName>
        <fullName evidence="4">RPW8 domain-containing protein</fullName>
    </recommendedName>
</protein>
<evidence type="ECO:0000259" key="4">
    <source>
        <dbReference type="PROSITE" id="PS51153"/>
    </source>
</evidence>
<proteinExistence type="inferred from homology"/>
<evidence type="ECO:0000313" key="6">
    <source>
        <dbReference type="Proteomes" id="UP000593562"/>
    </source>
</evidence>
<dbReference type="AlphaFoldDB" id="A0A7J7CPV1"/>
<dbReference type="Pfam" id="PF05659">
    <property type="entry name" value="RPW8"/>
    <property type="match status" value="1"/>
</dbReference>
<dbReference type="InterPro" id="IPR032675">
    <property type="entry name" value="LRR_dom_sf"/>
</dbReference>
<dbReference type="Gene3D" id="1.10.10.10">
    <property type="entry name" value="Winged helix-like DNA-binding domain superfamily/Winged helix DNA-binding domain"/>
    <property type="match status" value="1"/>
</dbReference>
<dbReference type="InterPro" id="IPR008808">
    <property type="entry name" value="Powdery_mildew-R_dom"/>
</dbReference>
<accession>A0A7J7CPV1</accession>
<comment type="caution">
    <text evidence="5">The sequence shown here is derived from an EMBL/GenBank/DDBJ whole genome shotgun (WGS) entry which is preliminary data.</text>
</comment>
<dbReference type="Pfam" id="PF00931">
    <property type="entry name" value="NB-ARC"/>
    <property type="match status" value="1"/>
</dbReference>
<dbReference type="InterPro" id="IPR036388">
    <property type="entry name" value="WH-like_DNA-bd_sf"/>
</dbReference>
<dbReference type="Gene3D" id="3.40.50.300">
    <property type="entry name" value="P-loop containing nucleotide triphosphate hydrolases"/>
    <property type="match status" value="1"/>
</dbReference>
<evidence type="ECO:0000256" key="2">
    <source>
        <dbReference type="ARBA" id="ARBA00022737"/>
    </source>
</evidence>
<dbReference type="InterPro" id="IPR042197">
    <property type="entry name" value="Apaf_helical"/>
</dbReference>
<dbReference type="Gene3D" id="1.10.8.430">
    <property type="entry name" value="Helical domain of apoptotic protease-activating factors"/>
    <property type="match status" value="1"/>
</dbReference>
<dbReference type="PANTHER" id="PTHR36766">
    <property type="entry name" value="PLANT BROAD-SPECTRUM MILDEW RESISTANCE PROTEIN RPW8"/>
    <property type="match status" value="1"/>
</dbReference>
<dbReference type="Gene3D" id="3.80.10.10">
    <property type="entry name" value="Ribonuclease Inhibitor"/>
    <property type="match status" value="1"/>
</dbReference>
<dbReference type="PROSITE" id="PS51153">
    <property type="entry name" value="RPW8"/>
    <property type="match status" value="1"/>
</dbReference>
<dbReference type="InterPro" id="IPR002182">
    <property type="entry name" value="NB-ARC"/>
</dbReference>
<dbReference type="PANTHER" id="PTHR36766:SF3">
    <property type="entry name" value="RPW8 DOMAIN-CONTAINING PROTEIN"/>
    <property type="match status" value="1"/>
</dbReference>
<dbReference type="GO" id="GO:0043531">
    <property type="term" value="F:ADP binding"/>
    <property type="evidence" value="ECO:0007669"/>
    <property type="project" value="InterPro"/>
</dbReference>
<feature type="domain" description="RPW8" evidence="4">
    <location>
        <begin position="1"/>
        <end position="151"/>
    </location>
</feature>
<dbReference type="InterPro" id="IPR027417">
    <property type="entry name" value="P-loop_NTPase"/>
</dbReference>
<reference evidence="5 6" key="1">
    <citation type="journal article" date="2020" name="Nat. Commun.">
        <title>Genome of Tripterygium wilfordii and identification of cytochrome P450 involved in triptolide biosynthesis.</title>
        <authorList>
            <person name="Tu L."/>
            <person name="Su P."/>
            <person name="Zhang Z."/>
            <person name="Gao L."/>
            <person name="Wang J."/>
            <person name="Hu T."/>
            <person name="Zhou J."/>
            <person name="Zhang Y."/>
            <person name="Zhao Y."/>
            <person name="Liu Y."/>
            <person name="Song Y."/>
            <person name="Tong Y."/>
            <person name="Lu Y."/>
            <person name="Yang J."/>
            <person name="Xu C."/>
            <person name="Jia M."/>
            <person name="Peters R.J."/>
            <person name="Huang L."/>
            <person name="Gao W."/>
        </authorList>
    </citation>
    <scope>NUCLEOTIDE SEQUENCE [LARGE SCALE GENOMIC DNA]</scope>
    <source>
        <strain evidence="6">cv. XIE 37</strain>
        <tissue evidence="5">Leaf</tissue>
    </source>
</reference>
<sequence length="814" mass="92561">MATSLMVDAATGLVFDQLFRTVSNIVQKPMMYSSNLERMKATLTSITSIAKEIDGFNKVLDRRKEEVEQLMTIIKEGEELVLKCAKIKRWNLYKKSRYADKLRELEEALVSFCQMAMQFQQTRDQKETLLEVKDLRMDLRRLSSKESNGGFCSQAGFMGMCNPTKQTESTIGLDVPLEELKWQLFKDGEQVIVVSAPGGSGKTTLAKMLCYDEDVKGKFQENIFFVNVSKSASLKAIIQKIFQHKGSQVPEFQCEEDAVNALEKLLNKTGPYPILLVLDDVWSGSEYIIDKLKLHITDYKILVTSRFVFPRFGSTYKLEKLNDECAMTLFRHSACLTDGSSPIPDEDLVNKIVKSCKGSPLVLSVVGRSLCGQPEAIWQSRVMEWSEGGSIFDSNCELLDRLQSSLDVLDNKRKACYLDLGAFSEYQMIPATSLIDMWYELYNLPGVHVIANLYDLSFRNLIDLFVTRKDDGDDSCYKDYFVRQHDLLRELAICRSILEPIERRERVFLDIGGDNTPDWWIERKQKLIHARLLSISTDETFLSTWCDIQGPEVVALVLNFRSQNYKLPEFIQKMDKLKALIITNYGVSASEISDLFVLGSLSNIKRIRLELVSLPSLSPIQLHNLQKLSLVMCNVGQAFRCCTFQMSHAFPNLVEVNFEYCNDLVEFPAGLCDLVHLKKLSITNCHKLSALPNEIGKLVNLEVLRLSSCIDLLELPDTIGSLSKLRVLDISDCLGIEELPTQIGDLHNLRKLHMIGCSSCKLPSTISSLGNLDLVTCDEETSFLWEAFMFRLAKLRIKVHKEDVNLDWLHNLRF</sequence>
<dbReference type="SUPFAM" id="SSF52047">
    <property type="entry name" value="RNI-like"/>
    <property type="match status" value="1"/>
</dbReference>
<comment type="similarity">
    <text evidence="1">Belongs to the disease resistance NB-LRR family.</text>
</comment>
<dbReference type="FunCoup" id="A0A7J7CPV1">
    <property type="interactions" value="373"/>
</dbReference>
<dbReference type="PRINTS" id="PR00364">
    <property type="entry name" value="DISEASERSIST"/>
</dbReference>
<keyword evidence="6" id="KW-1185">Reference proteome</keyword>
<dbReference type="SUPFAM" id="SSF52540">
    <property type="entry name" value="P-loop containing nucleoside triphosphate hydrolases"/>
    <property type="match status" value="1"/>
</dbReference>
<keyword evidence="3" id="KW-0611">Plant defense</keyword>
<dbReference type="OrthoDB" id="2016095at2759"/>
<evidence type="ECO:0000256" key="3">
    <source>
        <dbReference type="ARBA" id="ARBA00022821"/>
    </source>
</evidence>
<dbReference type="InParanoid" id="A0A7J7CPV1"/>
<dbReference type="Proteomes" id="UP000593562">
    <property type="component" value="Unassembled WGS sequence"/>
</dbReference>
<name>A0A7J7CPV1_TRIWF</name>
<gene>
    <name evidence="5" type="ORF">HS088_TW14G00244</name>
</gene>